<feature type="region of interest" description="Disordered" evidence="1">
    <location>
        <begin position="127"/>
        <end position="154"/>
    </location>
</feature>
<evidence type="ECO:0000313" key="3">
    <source>
        <dbReference type="Proteomes" id="UP000245946"/>
    </source>
</evidence>
<dbReference type="EMBL" id="KZ819287">
    <property type="protein sequence ID" value="PWN99846.1"/>
    <property type="molecule type" value="Genomic_DNA"/>
</dbReference>
<gene>
    <name evidence="2" type="ORF">FA09DRAFT_221993</name>
</gene>
<sequence length="154" mass="17527">MQSSSREMREKGRKGADGEQPGQRQREGREREWGGKREGEASRTAQETPRPASFWMCEREERASDEARTQRSACEPGGWADCVRQTRMRERARHAANPRGMGKRVRDRLARRRRRAGRCTFVKELCRPALPTTRQKGGKGRSGAGGPRCNEMSP</sequence>
<proteinExistence type="predicted"/>
<protein>
    <submittedName>
        <fullName evidence="2">Uncharacterized protein</fullName>
    </submittedName>
</protein>
<dbReference type="GeneID" id="37267102"/>
<name>A0A316ZF34_9BASI</name>
<dbReference type="RefSeq" id="XP_025600125.1">
    <property type="nucleotide sequence ID" value="XM_025739556.1"/>
</dbReference>
<reference evidence="2 3" key="1">
    <citation type="journal article" date="2018" name="Mol. Biol. Evol.">
        <title>Broad Genomic Sampling Reveals a Smut Pathogenic Ancestry of the Fungal Clade Ustilaginomycotina.</title>
        <authorList>
            <person name="Kijpornyongpan T."/>
            <person name="Mondo S.J."/>
            <person name="Barry K."/>
            <person name="Sandor L."/>
            <person name="Lee J."/>
            <person name="Lipzen A."/>
            <person name="Pangilinan J."/>
            <person name="LaButti K."/>
            <person name="Hainaut M."/>
            <person name="Henrissat B."/>
            <person name="Grigoriev I.V."/>
            <person name="Spatafora J.W."/>
            <person name="Aime M.C."/>
        </authorList>
    </citation>
    <scope>NUCLEOTIDE SEQUENCE [LARGE SCALE GENOMIC DNA]</scope>
    <source>
        <strain evidence="2 3">MCA 4186</strain>
    </source>
</reference>
<keyword evidence="3" id="KW-1185">Reference proteome</keyword>
<organism evidence="2 3">
    <name type="scientific">Tilletiopsis washingtonensis</name>
    <dbReference type="NCBI Taxonomy" id="58919"/>
    <lineage>
        <taxon>Eukaryota</taxon>
        <taxon>Fungi</taxon>
        <taxon>Dikarya</taxon>
        <taxon>Basidiomycota</taxon>
        <taxon>Ustilaginomycotina</taxon>
        <taxon>Exobasidiomycetes</taxon>
        <taxon>Entylomatales</taxon>
        <taxon>Entylomatales incertae sedis</taxon>
        <taxon>Tilletiopsis</taxon>
    </lineage>
</organism>
<accession>A0A316ZF34</accession>
<feature type="compositionally biased region" description="Basic and acidic residues" evidence="1">
    <location>
        <begin position="24"/>
        <end position="41"/>
    </location>
</feature>
<evidence type="ECO:0000256" key="1">
    <source>
        <dbReference type="SAM" id="MobiDB-lite"/>
    </source>
</evidence>
<dbReference type="AlphaFoldDB" id="A0A316ZF34"/>
<feature type="region of interest" description="Disordered" evidence="1">
    <location>
        <begin position="1"/>
        <end position="79"/>
    </location>
</feature>
<feature type="compositionally biased region" description="Basic and acidic residues" evidence="1">
    <location>
        <begin position="1"/>
        <end position="17"/>
    </location>
</feature>
<evidence type="ECO:0000313" key="2">
    <source>
        <dbReference type="EMBL" id="PWN99846.1"/>
    </source>
</evidence>
<feature type="compositionally biased region" description="Basic and acidic residues" evidence="1">
    <location>
        <begin position="57"/>
        <end position="69"/>
    </location>
</feature>
<dbReference type="Proteomes" id="UP000245946">
    <property type="component" value="Unassembled WGS sequence"/>
</dbReference>